<evidence type="ECO:0000256" key="3">
    <source>
        <dbReference type="ARBA" id="ARBA00022723"/>
    </source>
</evidence>
<evidence type="ECO:0000256" key="5">
    <source>
        <dbReference type="ARBA" id="ARBA00022771"/>
    </source>
</evidence>
<evidence type="ECO:0000256" key="8">
    <source>
        <dbReference type="ARBA" id="ARBA00023015"/>
    </source>
</evidence>
<feature type="non-terminal residue" evidence="14">
    <location>
        <position position="1"/>
    </location>
</feature>
<evidence type="ECO:0000256" key="2">
    <source>
        <dbReference type="ARBA" id="ARBA00022499"/>
    </source>
</evidence>
<dbReference type="GO" id="GO:0000978">
    <property type="term" value="F:RNA polymerase II cis-regulatory region sequence-specific DNA binding"/>
    <property type="evidence" value="ECO:0007669"/>
    <property type="project" value="TreeGrafter"/>
</dbReference>
<evidence type="ECO:0000256" key="12">
    <source>
        <dbReference type="SAM" id="MobiDB-lite"/>
    </source>
</evidence>
<dbReference type="GO" id="GO:0006357">
    <property type="term" value="P:regulation of transcription by RNA polymerase II"/>
    <property type="evidence" value="ECO:0007669"/>
    <property type="project" value="TreeGrafter"/>
</dbReference>
<feature type="compositionally biased region" description="Basic and acidic residues" evidence="12">
    <location>
        <begin position="183"/>
        <end position="193"/>
    </location>
</feature>
<dbReference type="EMBL" id="CATQJA010002664">
    <property type="protein sequence ID" value="CAJ0582219.1"/>
    <property type="molecule type" value="Genomic_DNA"/>
</dbReference>
<keyword evidence="10" id="KW-0539">Nucleus</keyword>
<dbReference type="PROSITE" id="PS50157">
    <property type="entry name" value="ZINC_FINGER_C2H2_2"/>
    <property type="match status" value="2"/>
</dbReference>
<dbReference type="InterPro" id="IPR036236">
    <property type="entry name" value="Znf_C2H2_sf"/>
</dbReference>
<keyword evidence="9" id="KW-0804">Transcription</keyword>
<reference evidence="14" key="1">
    <citation type="submission" date="2023-06" db="EMBL/GenBank/DDBJ databases">
        <authorList>
            <person name="Delattre M."/>
        </authorList>
    </citation>
    <scope>NUCLEOTIDE SEQUENCE</scope>
    <source>
        <strain evidence="14">AF72</strain>
    </source>
</reference>
<proteinExistence type="predicted"/>
<keyword evidence="8" id="KW-0805">Transcription regulation</keyword>
<keyword evidence="3" id="KW-0479">Metal-binding</keyword>
<dbReference type="PANTHER" id="PTHR45993">
    <property type="entry name" value="B-CELL LYMPHOMA/LEUKEMIA 11"/>
    <property type="match status" value="1"/>
</dbReference>
<evidence type="ECO:0000313" key="14">
    <source>
        <dbReference type="EMBL" id="CAJ0582219.1"/>
    </source>
</evidence>
<dbReference type="InterPro" id="IPR057448">
    <property type="entry name" value="BCL-11A_Znf_CCHC"/>
</dbReference>
<dbReference type="PANTHER" id="PTHR45993:SF6">
    <property type="entry name" value="C2H2-TYPE DOMAIN-CONTAINING PROTEIN"/>
    <property type="match status" value="1"/>
</dbReference>
<feature type="domain" description="C2H2-type" evidence="13">
    <location>
        <begin position="424"/>
        <end position="451"/>
    </location>
</feature>
<dbReference type="GO" id="GO:0008270">
    <property type="term" value="F:zinc ion binding"/>
    <property type="evidence" value="ECO:0007669"/>
    <property type="project" value="UniProtKB-KW"/>
</dbReference>
<dbReference type="Proteomes" id="UP001177023">
    <property type="component" value="Unassembled WGS sequence"/>
</dbReference>
<keyword evidence="6" id="KW-0862">Zinc</keyword>
<evidence type="ECO:0000256" key="1">
    <source>
        <dbReference type="ARBA" id="ARBA00004123"/>
    </source>
</evidence>
<dbReference type="Pfam" id="PF00096">
    <property type="entry name" value="zf-C2H2"/>
    <property type="match status" value="3"/>
</dbReference>
<dbReference type="FunFam" id="3.30.160.60:FF:000046">
    <property type="entry name" value="Putative B-cell lymphoma/leukemia 11A"/>
    <property type="match status" value="1"/>
</dbReference>
<dbReference type="GO" id="GO:0005634">
    <property type="term" value="C:nucleus"/>
    <property type="evidence" value="ECO:0007669"/>
    <property type="project" value="UniProtKB-SubCell"/>
</dbReference>
<keyword evidence="15" id="KW-1185">Reference proteome</keyword>
<comment type="subcellular location">
    <subcellularLocation>
        <location evidence="1">Nucleus</location>
    </subcellularLocation>
</comment>
<dbReference type="FunFam" id="3.30.160.60:FF:001498">
    <property type="entry name" value="Zinc finger protein 404"/>
    <property type="match status" value="1"/>
</dbReference>
<accession>A0AA36D9G6</accession>
<name>A0AA36D9G6_9BILA</name>
<feature type="region of interest" description="Disordered" evidence="12">
    <location>
        <begin position="565"/>
        <end position="624"/>
    </location>
</feature>
<keyword evidence="4" id="KW-0677">Repeat</keyword>
<organism evidence="14 15">
    <name type="scientific">Mesorhabditis spiculigera</name>
    <dbReference type="NCBI Taxonomy" id="96644"/>
    <lineage>
        <taxon>Eukaryota</taxon>
        <taxon>Metazoa</taxon>
        <taxon>Ecdysozoa</taxon>
        <taxon>Nematoda</taxon>
        <taxon>Chromadorea</taxon>
        <taxon>Rhabditida</taxon>
        <taxon>Rhabditina</taxon>
        <taxon>Rhabditomorpha</taxon>
        <taxon>Rhabditoidea</taxon>
        <taxon>Rhabditidae</taxon>
        <taxon>Mesorhabditinae</taxon>
        <taxon>Mesorhabditis</taxon>
    </lineage>
</organism>
<feature type="domain" description="C2H2-type" evidence="13">
    <location>
        <begin position="452"/>
        <end position="479"/>
    </location>
</feature>
<feature type="compositionally biased region" description="Acidic residues" evidence="12">
    <location>
        <begin position="584"/>
        <end position="596"/>
    </location>
</feature>
<feature type="compositionally biased region" description="Polar residues" evidence="12">
    <location>
        <begin position="251"/>
        <end position="262"/>
    </location>
</feature>
<dbReference type="PROSITE" id="PS00028">
    <property type="entry name" value="ZINC_FINGER_C2H2_1"/>
    <property type="match status" value="2"/>
</dbReference>
<evidence type="ECO:0000256" key="4">
    <source>
        <dbReference type="ARBA" id="ARBA00022737"/>
    </source>
</evidence>
<keyword evidence="5 11" id="KW-0863">Zinc-finger</keyword>
<dbReference type="Pfam" id="PF25491">
    <property type="entry name" value="CCHC_BCL-11A"/>
    <property type="match status" value="1"/>
</dbReference>
<feature type="compositionally biased region" description="Polar residues" evidence="12">
    <location>
        <begin position="599"/>
        <end position="624"/>
    </location>
</feature>
<dbReference type="SMART" id="SM00355">
    <property type="entry name" value="ZnF_C2H2"/>
    <property type="match status" value="4"/>
</dbReference>
<protein>
    <recommendedName>
        <fullName evidence="13">C2H2-type domain-containing protein</fullName>
    </recommendedName>
</protein>
<evidence type="ECO:0000259" key="13">
    <source>
        <dbReference type="PROSITE" id="PS50157"/>
    </source>
</evidence>
<comment type="caution">
    <text evidence="14">The sequence shown here is derived from an EMBL/GenBank/DDBJ whole genome shotgun (WGS) entry which is preliminary data.</text>
</comment>
<evidence type="ECO:0000313" key="15">
    <source>
        <dbReference type="Proteomes" id="UP001177023"/>
    </source>
</evidence>
<keyword evidence="7" id="KW-0832">Ubl conjugation</keyword>
<gene>
    <name evidence="14" type="ORF">MSPICULIGERA_LOCUS20359</name>
</gene>
<evidence type="ECO:0000256" key="9">
    <source>
        <dbReference type="ARBA" id="ARBA00023163"/>
    </source>
</evidence>
<feature type="compositionally biased region" description="Basic and acidic residues" evidence="12">
    <location>
        <begin position="573"/>
        <end position="583"/>
    </location>
</feature>
<dbReference type="GO" id="GO:0003700">
    <property type="term" value="F:DNA-binding transcription factor activity"/>
    <property type="evidence" value="ECO:0007669"/>
    <property type="project" value="TreeGrafter"/>
</dbReference>
<evidence type="ECO:0000256" key="7">
    <source>
        <dbReference type="ARBA" id="ARBA00022843"/>
    </source>
</evidence>
<dbReference type="AlphaFoldDB" id="A0AA36D9G6"/>
<feature type="compositionally biased region" description="Basic and acidic residues" evidence="12">
    <location>
        <begin position="213"/>
        <end position="230"/>
    </location>
</feature>
<evidence type="ECO:0000256" key="11">
    <source>
        <dbReference type="PROSITE-ProRule" id="PRU00042"/>
    </source>
</evidence>
<feature type="region of interest" description="Disordered" evidence="12">
    <location>
        <begin position="165"/>
        <end position="262"/>
    </location>
</feature>
<dbReference type="SUPFAM" id="SSF57667">
    <property type="entry name" value="beta-beta-alpha zinc fingers"/>
    <property type="match status" value="1"/>
</dbReference>
<feature type="region of interest" description="Disordered" evidence="12">
    <location>
        <begin position="1"/>
        <end position="66"/>
    </location>
</feature>
<feature type="compositionally biased region" description="Basic and acidic residues" evidence="12">
    <location>
        <begin position="237"/>
        <end position="247"/>
    </location>
</feature>
<dbReference type="InterPro" id="IPR013087">
    <property type="entry name" value="Znf_C2H2_type"/>
</dbReference>
<sequence>MSTSHQQPQEHAEQRRSGPAPTGHSSPHSTHHGGTPMASSDSGVESAAEASDSPMSRDSSREQGDSIVCGDCHTNFPISRFTTFIEHKNRLRSASANPMLLNYPHHMETEQQHRELDLEHGRHPVTCAACKRRCGDIWALLKHCYSEHGLRVCAEDIGDIEYPLSVTSSPASNNSDSSVSMRETFRRDDDKPGPSKIHNPKPGPFPLSSCFSDRLKECAEKAQDPEEKPSIRSFRLLPHDGTDDEHGVSAFTPTGKKSQSNSLVTAQLTANPQATGQLGSLWMQPSVLNAMQDYYSQLSLTQLHQHSTAAAALLGLSQSVQSSNNTSVSQQIFQPSIVHPTTPTVTTPTLSMLPPTGPKTPLITDVSGPDFSTPRSASVRPRTHSLSMTPPSVKKARHDDELIVVDDNDLAEPAARRATNIRKERCQYCSKVFTNRSNLIVHLRSHTGEKPYKCQLCPYACAQSSKLTRHMRTHGQQGKETFHCYICQMPFTVHSTLEKHMRKCVVNSSSGRTDISSKVTPSTLAEATSLLALSTPVTQSAAVTQSNINVLNWLQALNVSTPGAGADGGMVGRHQEDSSRDDFSGEDDEMEDESEGSDASNQGAAQDQSPMTCKQESEATISVA</sequence>
<evidence type="ECO:0000256" key="6">
    <source>
        <dbReference type="ARBA" id="ARBA00022833"/>
    </source>
</evidence>
<evidence type="ECO:0000256" key="10">
    <source>
        <dbReference type="ARBA" id="ARBA00023242"/>
    </source>
</evidence>
<dbReference type="InterPro" id="IPR051497">
    <property type="entry name" value="Dev/Hematopoietic_TF"/>
</dbReference>
<feature type="region of interest" description="Disordered" evidence="12">
    <location>
        <begin position="365"/>
        <end position="395"/>
    </location>
</feature>
<keyword evidence="2" id="KW-1017">Isopeptide bond</keyword>
<feature type="compositionally biased region" description="Low complexity" evidence="12">
    <location>
        <begin position="165"/>
        <end position="180"/>
    </location>
</feature>
<dbReference type="Gene3D" id="3.30.160.60">
    <property type="entry name" value="Classic Zinc Finger"/>
    <property type="match status" value="2"/>
</dbReference>
<feature type="compositionally biased region" description="Low complexity" evidence="12">
    <location>
        <begin position="17"/>
        <end position="36"/>
    </location>
</feature>